<dbReference type="AlphaFoldDB" id="A0A409WNL5"/>
<evidence type="ECO:0000313" key="7">
    <source>
        <dbReference type="EMBL" id="PPQ80097.1"/>
    </source>
</evidence>
<dbReference type="GO" id="GO:0009099">
    <property type="term" value="P:L-valine biosynthetic process"/>
    <property type="evidence" value="ECO:0007669"/>
    <property type="project" value="TreeGrafter"/>
</dbReference>
<evidence type="ECO:0000256" key="1">
    <source>
        <dbReference type="ARBA" id="ARBA00004173"/>
    </source>
</evidence>
<evidence type="ECO:0000259" key="5">
    <source>
        <dbReference type="Pfam" id="PF00205"/>
    </source>
</evidence>
<accession>A0A409WNL5</accession>
<dbReference type="GO" id="GO:0005739">
    <property type="term" value="C:mitochondrion"/>
    <property type="evidence" value="ECO:0007669"/>
    <property type="project" value="UniProtKB-SubCell"/>
</dbReference>
<dbReference type="InParanoid" id="A0A409WNL5"/>
<dbReference type="SUPFAM" id="SSF52518">
    <property type="entry name" value="Thiamin diphosphate-binding fold (THDP-binding)"/>
    <property type="match status" value="1"/>
</dbReference>
<dbReference type="EMBL" id="NHYE01004969">
    <property type="protein sequence ID" value="PPQ80097.1"/>
    <property type="molecule type" value="Genomic_DNA"/>
</dbReference>
<feature type="domain" description="Thiamine pyrophosphate enzyme central" evidence="5">
    <location>
        <begin position="283"/>
        <end position="328"/>
    </location>
</feature>
<dbReference type="Gene3D" id="3.40.50.970">
    <property type="match status" value="1"/>
</dbReference>
<dbReference type="PANTHER" id="PTHR18968:SF13">
    <property type="entry name" value="ACETOLACTATE SYNTHASE CATALYTIC SUBUNIT, MITOCHONDRIAL"/>
    <property type="match status" value="1"/>
</dbReference>
<dbReference type="SUPFAM" id="SSF52467">
    <property type="entry name" value="DHS-like NAD/FAD-binding domain"/>
    <property type="match status" value="1"/>
</dbReference>
<evidence type="ECO:0000259" key="6">
    <source>
        <dbReference type="Pfam" id="PF02776"/>
    </source>
</evidence>
<dbReference type="Proteomes" id="UP000284706">
    <property type="component" value="Unassembled WGS sequence"/>
</dbReference>
<dbReference type="Pfam" id="PF02776">
    <property type="entry name" value="TPP_enzyme_N"/>
    <property type="match status" value="1"/>
</dbReference>
<dbReference type="GO" id="GO:0030976">
    <property type="term" value="F:thiamine pyrophosphate binding"/>
    <property type="evidence" value="ECO:0007669"/>
    <property type="project" value="InterPro"/>
</dbReference>
<feature type="domain" description="Thiamine pyrophosphate enzyme N-terminal TPP-binding" evidence="6">
    <location>
        <begin position="84"/>
        <end position="198"/>
    </location>
</feature>
<name>A0A409WNL5_9AGAR</name>
<proteinExistence type="inferred from homology"/>
<dbReference type="GO" id="GO:0050660">
    <property type="term" value="F:flavin adenine dinucleotide binding"/>
    <property type="evidence" value="ECO:0007669"/>
    <property type="project" value="TreeGrafter"/>
</dbReference>
<dbReference type="GO" id="GO:0000287">
    <property type="term" value="F:magnesium ion binding"/>
    <property type="evidence" value="ECO:0007669"/>
    <property type="project" value="InterPro"/>
</dbReference>
<dbReference type="InterPro" id="IPR012000">
    <property type="entry name" value="Thiamin_PyroP_enz_cen_dom"/>
</dbReference>
<comment type="similarity">
    <text evidence="2">Belongs to the TPP enzyme family.</text>
</comment>
<keyword evidence="3" id="KW-0786">Thiamine pyrophosphate</keyword>
<dbReference type="OrthoDB" id="16262at2759"/>
<dbReference type="InterPro" id="IPR045229">
    <property type="entry name" value="TPP_enz"/>
</dbReference>
<sequence length="331" mass="34893">MAARCQSFGVTENLVAKSRIREHARYISISTAAKASPVPSVRPSPAPGFQQVPAASNTRLSQPQFDGTGAAPNAPLDHTFVGLSGGQIFHEMMLRHGVKHVFGYPGGTILPVFDAIYQSPHFEFVLPRHEQGAGHMAEGYARVSGLPGIVIVTSGPGATNVITPMQDAMSDGIPLIVFSGQVATSAIGSDAFQEADVVGISRSCTKWNVMVKAIEELPRRINEAFKIATSGRPGPVLVDLPKDVTAGILRTPLPYNATTPGTNLGLPTNPLQMLDPSVDPSLVKQAATMINQAQKPVIYAGNGILSSPAGPKLLAQLAHQGNIPVCTTERQ</sequence>
<dbReference type="InterPro" id="IPR012001">
    <property type="entry name" value="Thiamin_PyroP_enz_TPP-bd_dom"/>
</dbReference>
<keyword evidence="8" id="KW-1185">Reference proteome</keyword>
<dbReference type="InterPro" id="IPR029061">
    <property type="entry name" value="THDP-binding"/>
</dbReference>
<dbReference type="Pfam" id="PF00205">
    <property type="entry name" value="TPP_enzyme_M"/>
    <property type="match status" value="1"/>
</dbReference>
<dbReference type="GO" id="GO:0009097">
    <property type="term" value="P:isoleucine biosynthetic process"/>
    <property type="evidence" value="ECO:0007669"/>
    <property type="project" value="TreeGrafter"/>
</dbReference>
<dbReference type="CDD" id="cd07035">
    <property type="entry name" value="TPP_PYR_POX_like"/>
    <property type="match status" value="1"/>
</dbReference>
<keyword evidence="4" id="KW-0496">Mitochondrion</keyword>
<dbReference type="FunFam" id="3.40.50.970:FF:000007">
    <property type="entry name" value="Acetolactate synthase"/>
    <property type="match status" value="1"/>
</dbReference>
<evidence type="ECO:0000256" key="2">
    <source>
        <dbReference type="ARBA" id="ARBA00007812"/>
    </source>
</evidence>
<dbReference type="STRING" id="231916.A0A409WNL5"/>
<dbReference type="GO" id="GO:0005948">
    <property type="term" value="C:acetolactate synthase complex"/>
    <property type="evidence" value="ECO:0007669"/>
    <property type="project" value="TreeGrafter"/>
</dbReference>
<evidence type="ECO:0000313" key="8">
    <source>
        <dbReference type="Proteomes" id="UP000284706"/>
    </source>
</evidence>
<gene>
    <name evidence="7" type="ORF">CVT26_012163</name>
</gene>
<protein>
    <recommendedName>
        <fullName evidence="9">Thiamine pyrophosphate enzyme N-terminal TPP-binding domain-containing protein</fullName>
    </recommendedName>
</protein>
<evidence type="ECO:0000256" key="3">
    <source>
        <dbReference type="ARBA" id="ARBA00023052"/>
    </source>
</evidence>
<comment type="caution">
    <text evidence="7">The sequence shown here is derived from an EMBL/GenBank/DDBJ whole genome shotgun (WGS) entry which is preliminary data.</text>
</comment>
<dbReference type="InterPro" id="IPR029035">
    <property type="entry name" value="DHS-like_NAD/FAD-binding_dom"/>
</dbReference>
<reference evidence="7 8" key="1">
    <citation type="journal article" date="2018" name="Evol. Lett.">
        <title>Horizontal gene cluster transfer increased hallucinogenic mushroom diversity.</title>
        <authorList>
            <person name="Reynolds H.T."/>
            <person name="Vijayakumar V."/>
            <person name="Gluck-Thaler E."/>
            <person name="Korotkin H.B."/>
            <person name="Matheny P.B."/>
            <person name="Slot J.C."/>
        </authorList>
    </citation>
    <scope>NUCLEOTIDE SEQUENCE [LARGE SCALE GENOMIC DNA]</scope>
    <source>
        <strain evidence="7 8">SRW20</strain>
    </source>
</reference>
<dbReference type="GO" id="GO:0003984">
    <property type="term" value="F:acetolactate synthase activity"/>
    <property type="evidence" value="ECO:0007669"/>
    <property type="project" value="TreeGrafter"/>
</dbReference>
<evidence type="ECO:0008006" key="9">
    <source>
        <dbReference type="Google" id="ProtNLM"/>
    </source>
</evidence>
<comment type="subcellular location">
    <subcellularLocation>
        <location evidence="1">Mitochondrion</location>
    </subcellularLocation>
</comment>
<dbReference type="Gene3D" id="3.40.50.1220">
    <property type="entry name" value="TPP-binding domain"/>
    <property type="match status" value="1"/>
</dbReference>
<evidence type="ECO:0000256" key="4">
    <source>
        <dbReference type="ARBA" id="ARBA00023128"/>
    </source>
</evidence>
<organism evidence="7 8">
    <name type="scientific">Gymnopilus dilepis</name>
    <dbReference type="NCBI Taxonomy" id="231916"/>
    <lineage>
        <taxon>Eukaryota</taxon>
        <taxon>Fungi</taxon>
        <taxon>Dikarya</taxon>
        <taxon>Basidiomycota</taxon>
        <taxon>Agaricomycotina</taxon>
        <taxon>Agaricomycetes</taxon>
        <taxon>Agaricomycetidae</taxon>
        <taxon>Agaricales</taxon>
        <taxon>Agaricineae</taxon>
        <taxon>Hymenogastraceae</taxon>
        <taxon>Gymnopilus</taxon>
    </lineage>
</organism>
<dbReference type="PANTHER" id="PTHR18968">
    <property type="entry name" value="THIAMINE PYROPHOSPHATE ENZYMES"/>
    <property type="match status" value="1"/>
</dbReference>